<name>A0A161Y5M3_COLIC</name>
<keyword evidence="3" id="KW-1185">Reference proteome</keyword>
<dbReference type="Proteomes" id="UP000076584">
    <property type="component" value="Unassembled WGS sequence"/>
</dbReference>
<proteinExistence type="predicted"/>
<organism evidence="2 3">
    <name type="scientific">Colletotrichum incanum</name>
    <name type="common">Soybean anthracnose fungus</name>
    <dbReference type="NCBI Taxonomy" id="1573173"/>
    <lineage>
        <taxon>Eukaryota</taxon>
        <taxon>Fungi</taxon>
        <taxon>Dikarya</taxon>
        <taxon>Ascomycota</taxon>
        <taxon>Pezizomycotina</taxon>
        <taxon>Sordariomycetes</taxon>
        <taxon>Hypocreomycetidae</taxon>
        <taxon>Glomerellales</taxon>
        <taxon>Glomerellaceae</taxon>
        <taxon>Colletotrichum</taxon>
        <taxon>Colletotrichum spaethianum species complex</taxon>
    </lineage>
</organism>
<feature type="region of interest" description="Disordered" evidence="1">
    <location>
        <begin position="193"/>
        <end position="214"/>
    </location>
</feature>
<evidence type="ECO:0000313" key="2">
    <source>
        <dbReference type="EMBL" id="KZL84762.1"/>
    </source>
</evidence>
<evidence type="ECO:0000313" key="3">
    <source>
        <dbReference type="Proteomes" id="UP000076584"/>
    </source>
</evidence>
<feature type="region of interest" description="Disordered" evidence="1">
    <location>
        <begin position="324"/>
        <end position="345"/>
    </location>
</feature>
<accession>A0A161Y5M3</accession>
<protein>
    <submittedName>
        <fullName evidence="2">Uncharacterized protein</fullName>
    </submittedName>
</protein>
<dbReference type="EMBL" id="LFIW01000791">
    <property type="protein sequence ID" value="KZL84762.1"/>
    <property type="molecule type" value="Genomic_DNA"/>
</dbReference>
<sequence>MWGGPRSGASIKTIIYLQITPDRIASLDNMTCDTSASDTNDTSDRSPPCLERVRQRLGGKRLVTRLQFQLHSGTYAQLIVPTGFTCDEASDSPARHTFSSTTSLAITSMFSLYIPHNILPMAKFQTFVQAVRQFSKLTTAQHQLYERMVDLRRLYIGKGGVVLTPEEHTGSPLPDREHTPATTESCATTIPFDTVPRHQSPPPQYDECVGEGQQPRASSGAAIFAKSPGGDDALPEYDDAERQHNVSNASNKCTAGAKTSIYTHLSKKNPFETFIRHRLHIYGKRPTPREKVAIPPCRSKMPAEQQHQQIERLQEDVKELRRRNKELEERDDEVEDDHLKSPWVL</sequence>
<gene>
    <name evidence="2" type="ORF">CI238_13410</name>
</gene>
<comment type="caution">
    <text evidence="2">The sequence shown here is derived from an EMBL/GenBank/DDBJ whole genome shotgun (WGS) entry which is preliminary data.</text>
</comment>
<dbReference type="AlphaFoldDB" id="A0A161Y5M3"/>
<reference evidence="2 3" key="1">
    <citation type="submission" date="2015-06" db="EMBL/GenBank/DDBJ databases">
        <title>Survival trade-offs in plant roots during colonization by closely related pathogenic and mutualistic fungi.</title>
        <authorList>
            <person name="Hacquard S."/>
            <person name="Kracher B."/>
            <person name="Hiruma K."/>
            <person name="Weinman A."/>
            <person name="Muench P."/>
            <person name="Garrido Oter R."/>
            <person name="Ver Loren van Themaat E."/>
            <person name="Dallerey J.-F."/>
            <person name="Damm U."/>
            <person name="Henrissat B."/>
            <person name="Lespinet O."/>
            <person name="Thon M."/>
            <person name="Kemen E."/>
            <person name="McHardy A.C."/>
            <person name="Schulze-Lefert P."/>
            <person name="O'Connell R.J."/>
        </authorList>
    </citation>
    <scope>NUCLEOTIDE SEQUENCE [LARGE SCALE GENOMIC DNA]</scope>
    <source>
        <strain evidence="2 3">MAFF 238704</strain>
    </source>
</reference>
<evidence type="ECO:0000256" key="1">
    <source>
        <dbReference type="SAM" id="MobiDB-lite"/>
    </source>
</evidence>